<feature type="non-terminal residue" evidence="1">
    <location>
        <position position="1"/>
    </location>
</feature>
<sequence length="47" mass="5831">DKMKYKIGDKVKIKTWDQTKNKYGLDVDRVCRQFNRDMEKNYWQNDS</sequence>
<name>A0A0F9CP80_9ZZZZ</name>
<accession>A0A0F9CP80</accession>
<organism evidence="1">
    <name type="scientific">marine sediment metagenome</name>
    <dbReference type="NCBI Taxonomy" id="412755"/>
    <lineage>
        <taxon>unclassified sequences</taxon>
        <taxon>metagenomes</taxon>
        <taxon>ecological metagenomes</taxon>
    </lineage>
</organism>
<reference evidence="1" key="1">
    <citation type="journal article" date="2015" name="Nature">
        <title>Complex archaea that bridge the gap between prokaryotes and eukaryotes.</title>
        <authorList>
            <person name="Spang A."/>
            <person name="Saw J.H."/>
            <person name="Jorgensen S.L."/>
            <person name="Zaremba-Niedzwiedzka K."/>
            <person name="Martijn J."/>
            <person name="Lind A.E."/>
            <person name="van Eijk R."/>
            <person name="Schleper C."/>
            <person name="Guy L."/>
            <person name="Ettema T.J."/>
        </authorList>
    </citation>
    <scope>NUCLEOTIDE SEQUENCE</scope>
</reference>
<gene>
    <name evidence="1" type="ORF">LCGC14_2642940</name>
</gene>
<protein>
    <submittedName>
        <fullName evidence="1">Uncharacterized protein</fullName>
    </submittedName>
</protein>
<dbReference type="EMBL" id="LAZR01045625">
    <property type="protein sequence ID" value="KKK98421.1"/>
    <property type="molecule type" value="Genomic_DNA"/>
</dbReference>
<evidence type="ECO:0000313" key="1">
    <source>
        <dbReference type="EMBL" id="KKK98421.1"/>
    </source>
</evidence>
<dbReference type="AlphaFoldDB" id="A0A0F9CP80"/>
<proteinExistence type="predicted"/>
<comment type="caution">
    <text evidence="1">The sequence shown here is derived from an EMBL/GenBank/DDBJ whole genome shotgun (WGS) entry which is preliminary data.</text>
</comment>